<evidence type="ECO:0000313" key="11">
    <source>
        <dbReference type="EMBL" id="SDB33542.1"/>
    </source>
</evidence>
<keyword evidence="12" id="KW-1185">Reference proteome</keyword>
<keyword evidence="6 11" id="KW-0067">ATP-binding</keyword>
<dbReference type="PROSITE" id="PS50893">
    <property type="entry name" value="ABC_TRANSPORTER_2"/>
    <property type="match status" value="1"/>
</dbReference>
<protein>
    <submittedName>
        <fullName evidence="11">Iron complex transport system ATP-binding protein</fullName>
    </submittedName>
</protein>
<evidence type="ECO:0000256" key="4">
    <source>
        <dbReference type="ARBA" id="ARBA00022496"/>
    </source>
</evidence>
<dbReference type="eggNOG" id="COG1120">
    <property type="taxonomic scope" value="Bacteria"/>
</dbReference>
<evidence type="ECO:0000256" key="7">
    <source>
        <dbReference type="ARBA" id="ARBA00023004"/>
    </source>
</evidence>
<evidence type="ECO:0000259" key="10">
    <source>
        <dbReference type="PROSITE" id="PS50893"/>
    </source>
</evidence>
<comment type="subcellular location">
    <subcellularLocation>
        <location evidence="1">Cell membrane</location>
        <topology evidence="1">Peripheral membrane protein</topology>
    </subcellularLocation>
</comment>
<dbReference type="Pfam" id="PF00005">
    <property type="entry name" value="ABC_tran"/>
    <property type="match status" value="1"/>
</dbReference>
<dbReference type="CDD" id="cd03214">
    <property type="entry name" value="ABC_Iron-Siderophores_B12_Hemin"/>
    <property type="match status" value="1"/>
</dbReference>
<evidence type="ECO:0000313" key="12">
    <source>
        <dbReference type="Proteomes" id="UP000182508"/>
    </source>
</evidence>
<accession>A0A1G6CL93</accession>
<dbReference type="GO" id="GO:0016887">
    <property type="term" value="F:ATP hydrolysis activity"/>
    <property type="evidence" value="ECO:0007669"/>
    <property type="project" value="InterPro"/>
</dbReference>
<dbReference type="GO" id="GO:0005524">
    <property type="term" value="F:ATP binding"/>
    <property type="evidence" value="ECO:0007669"/>
    <property type="project" value="UniProtKB-KW"/>
</dbReference>
<keyword evidence="3" id="KW-1003">Cell membrane</keyword>
<dbReference type="EMBL" id="FMXP01000023">
    <property type="protein sequence ID" value="SDB33542.1"/>
    <property type="molecule type" value="Genomic_DNA"/>
</dbReference>
<dbReference type="FunFam" id="3.40.50.300:FF:000134">
    <property type="entry name" value="Iron-enterobactin ABC transporter ATP-binding protein"/>
    <property type="match status" value="1"/>
</dbReference>
<dbReference type="PANTHER" id="PTHR42771">
    <property type="entry name" value="IRON(3+)-HYDROXAMATE IMPORT ATP-BINDING PROTEIN FHUC"/>
    <property type="match status" value="1"/>
</dbReference>
<dbReference type="GO" id="GO:0006826">
    <property type="term" value="P:iron ion transport"/>
    <property type="evidence" value="ECO:0007669"/>
    <property type="project" value="UniProtKB-KW"/>
</dbReference>
<evidence type="ECO:0000256" key="6">
    <source>
        <dbReference type="ARBA" id="ARBA00022840"/>
    </source>
</evidence>
<dbReference type="PROSITE" id="PS00211">
    <property type="entry name" value="ABC_TRANSPORTER_1"/>
    <property type="match status" value="1"/>
</dbReference>
<evidence type="ECO:0000256" key="1">
    <source>
        <dbReference type="ARBA" id="ARBA00004202"/>
    </source>
</evidence>
<organism evidence="11 12">
    <name type="scientific">Streptococcus henryi</name>
    <dbReference type="NCBI Taxonomy" id="439219"/>
    <lineage>
        <taxon>Bacteria</taxon>
        <taxon>Bacillati</taxon>
        <taxon>Bacillota</taxon>
        <taxon>Bacilli</taxon>
        <taxon>Lactobacillales</taxon>
        <taxon>Streptococcaceae</taxon>
        <taxon>Streptococcus</taxon>
    </lineage>
</organism>
<dbReference type="SMART" id="SM00382">
    <property type="entry name" value="AAA"/>
    <property type="match status" value="1"/>
</dbReference>
<evidence type="ECO:0000256" key="8">
    <source>
        <dbReference type="ARBA" id="ARBA00023065"/>
    </source>
</evidence>
<dbReference type="RefSeq" id="WP_074486331.1">
    <property type="nucleotide sequence ID" value="NZ_FMXP01000023.1"/>
</dbReference>
<dbReference type="Proteomes" id="UP000182508">
    <property type="component" value="Unassembled WGS sequence"/>
</dbReference>
<dbReference type="AlphaFoldDB" id="A0A1G6CL93"/>
<evidence type="ECO:0000256" key="2">
    <source>
        <dbReference type="ARBA" id="ARBA00022448"/>
    </source>
</evidence>
<dbReference type="InterPro" id="IPR027417">
    <property type="entry name" value="P-loop_NTPase"/>
</dbReference>
<keyword evidence="2" id="KW-0813">Transport</keyword>
<dbReference type="InterPro" id="IPR003593">
    <property type="entry name" value="AAA+_ATPase"/>
</dbReference>
<feature type="domain" description="ABC transporter" evidence="10">
    <location>
        <begin position="4"/>
        <end position="240"/>
    </location>
</feature>
<keyword evidence="9" id="KW-0472">Membrane</keyword>
<dbReference type="GO" id="GO:0005886">
    <property type="term" value="C:plasma membrane"/>
    <property type="evidence" value="ECO:0007669"/>
    <property type="project" value="UniProtKB-SubCell"/>
</dbReference>
<keyword evidence="5" id="KW-0547">Nucleotide-binding</keyword>
<keyword evidence="7" id="KW-0408">Iron</keyword>
<keyword evidence="8" id="KW-0406">Ion transport</keyword>
<name>A0A1G6CL93_9STRE</name>
<reference evidence="11 12" key="1">
    <citation type="submission" date="2016-10" db="EMBL/GenBank/DDBJ databases">
        <authorList>
            <person name="de Groot N.N."/>
        </authorList>
    </citation>
    <scope>NUCLEOTIDE SEQUENCE [LARGE SCALE GENOMIC DNA]</scope>
    <source>
        <strain evidence="11 12">A-4</strain>
    </source>
</reference>
<dbReference type="STRING" id="439219.SAMN02910293_01666"/>
<dbReference type="InterPro" id="IPR017871">
    <property type="entry name" value="ABC_transporter-like_CS"/>
</dbReference>
<dbReference type="InterPro" id="IPR003439">
    <property type="entry name" value="ABC_transporter-like_ATP-bd"/>
</dbReference>
<proteinExistence type="predicted"/>
<evidence type="ECO:0000256" key="5">
    <source>
        <dbReference type="ARBA" id="ARBA00022741"/>
    </source>
</evidence>
<evidence type="ECO:0000256" key="3">
    <source>
        <dbReference type="ARBA" id="ARBA00022475"/>
    </source>
</evidence>
<dbReference type="InterPro" id="IPR051535">
    <property type="entry name" value="Siderophore_ABC-ATPase"/>
</dbReference>
<dbReference type="SUPFAM" id="SSF52540">
    <property type="entry name" value="P-loop containing nucleoside triphosphate hydrolases"/>
    <property type="match status" value="1"/>
</dbReference>
<evidence type="ECO:0000256" key="9">
    <source>
        <dbReference type="ARBA" id="ARBA00023136"/>
    </source>
</evidence>
<keyword evidence="4" id="KW-0410">Iron transport</keyword>
<gene>
    <name evidence="11" type="ORF">SAMN02910293_01666</name>
</gene>
<dbReference type="Gene3D" id="3.40.50.300">
    <property type="entry name" value="P-loop containing nucleotide triphosphate hydrolases"/>
    <property type="match status" value="1"/>
</dbReference>
<dbReference type="PANTHER" id="PTHR42771:SF4">
    <property type="entry name" value="IRON(3+)-HYDROXAMATE IMPORT ATP-BINDING PROTEIN FHUC"/>
    <property type="match status" value="1"/>
</dbReference>
<sequence>MSEIIAENISVAYDKKTVIENLSSTILDGKITTIIGANGCGKSTLLKALTRIQTLKSGQIYIDGQAIASLPTKEVAKKIALLPQVLDAAEGISVYELVSYGRFPHQKYLGSLTAEDRNKIHWAMEVTKVTEYANMEVDSLSGGQRQRVWIAMALAQDTDTIFLDEPTTYLDMNHQLEVLELLQTLNRETNKTIVMVLHDLNLSARFSDDLIAMKQGVIKYKGSVENVMTAEVLRDIFNIDAQIIEDPIHKRPILLTYQLVKST</sequence>